<keyword evidence="2" id="KW-1133">Transmembrane helix</keyword>
<evidence type="ECO:0000256" key="2">
    <source>
        <dbReference type="SAM" id="Phobius"/>
    </source>
</evidence>
<comment type="caution">
    <text evidence="4">The sequence shown here is derived from an EMBL/GenBank/DDBJ whole genome shotgun (WGS) entry which is preliminary data.</text>
</comment>
<name>A0ABP6USW0_9FLAO</name>
<keyword evidence="5" id="KW-1185">Reference proteome</keyword>
<keyword evidence="2" id="KW-0472">Membrane</keyword>
<accession>A0ABP6USW0</accession>
<feature type="compositionally biased region" description="Pro residues" evidence="1">
    <location>
        <begin position="396"/>
        <end position="405"/>
    </location>
</feature>
<dbReference type="InterPro" id="IPR008756">
    <property type="entry name" value="Peptidase_M56"/>
</dbReference>
<protein>
    <recommendedName>
        <fullName evidence="3">Peptidase M56 domain-containing protein</fullName>
    </recommendedName>
</protein>
<sequence>MLLWAFYKLFLEKENIHFIKRFYLLSSMIFALIIPLITLTYQVEVIAQPEAISEISDPLLIESTAIDVEKPINYLPIILWSMYGIGVLIFGFRFIRNITDISKKIKTNERLEERSHINVLLSNSIVPHTFLSYIFVPKKDFLDKTIPEEVLLHEKTHVLQKHTLDILFVEVLQVIFWFNPLFVFLKRSIKLNHEFLADRNVLRQEFSIHSYFNLLLNYPNSTNQAELSSPINYSLTKKRLQMMTKKNSKKRVVVKLFACIPVFILCVLFFNHKIIAREIDNSFTEELYTNLLDSIVEDPLIIVLKEEEEREKDEKVETLSLQDGVTKEDFEAYNIWAKDATDQIQNNKQIRITAYSRMKAIYDAMSPEQRARAEAFPDLPEPPPVPEVPEIEENIPLPPPPPPLPKTKNGKNEIQPPSVPVPPSPPEIEEDDRYEFEVEIEELNGEEIAMIGEVENEIEDARMYLSREEIANIRKSAMEVADQARRIAREHVAVSREMARVRIDEARIMAREQAEKIKEHAMIAREIAREQVEIAREEAQEAMESIHRESHEEMQHYDANRKKYEKKARKAEKELEKAEKKRRDALKNLREAQLKALQSRRS</sequence>
<feature type="compositionally biased region" description="Basic and acidic residues" evidence="1">
    <location>
        <begin position="571"/>
        <end position="585"/>
    </location>
</feature>
<feature type="compositionally biased region" description="Pro residues" evidence="1">
    <location>
        <begin position="417"/>
        <end position="426"/>
    </location>
</feature>
<dbReference type="InterPro" id="IPR052173">
    <property type="entry name" value="Beta-lactam_resp_regulator"/>
</dbReference>
<dbReference type="Pfam" id="PF05569">
    <property type="entry name" value="Peptidase_M56"/>
    <property type="match status" value="1"/>
</dbReference>
<feature type="transmembrane region" description="Helical" evidence="2">
    <location>
        <begin position="252"/>
        <end position="270"/>
    </location>
</feature>
<evidence type="ECO:0000256" key="1">
    <source>
        <dbReference type="SAM" id="MobiDB-lite"/>
    </source>
</evidence>
<feature type="transmembrane region" description="Helical" evidence="2">
    <location>
        <begin position="21"/>
        <end position="41"/>
    </location>
</feature>
<feature type="transmembrane region" description="Helical" evidence="2">
    <location>
        <begin position="166"/>
        <end position="185"/>
    </location>
</feature>
<feature type="domain" description="Peptidase M56" evidence="3">
    <location>
        <begin position="114"/>
        <end position="242"/>
    </location>
</feature>
<feature type="transmembrane region" description="Helical" evidence="2">
    <location>
        <begin position="116"/>
        <end position="136"/>
    </location>
</feature>
<evidence type="ECO:0000313" key="5">
    <source>
        <dbReference type="Proteomes" id="UP001500459"/>
    </source>
</evidence>
<dbReference type="Proteomes" id="UP001500459">
    <property type="component" value="Unassembled WGS sequence"/>
</dbReference>
<organism evidence="4 5">
    <name type="scientific">Aquimarina addita</name>
    <dbReference type="NCBI Taxonomy" id="870485"/>
    <lineage>
        <taxon>Bacteria</taxon>
        <taxon>Pseudomonadati</taxon>
        <taxon>Bacteroidota</taxon>
        <taxon>Flavobacteriia</taxon>
        <taxon>Flavobacteriales</taxon>
        <taxon>Flavobacteriaceae</taxon>
        <taxon>Aquimarina</taxon>
    </lineage>
</organism>
<dbReference type="PANTHER" id="PTHR34978">
    <property type="entry name" value="POSSIBLE SENSOR-TRANSDUCER PROTEIN BLAR"/>
    <property type="match status" value="1"/>
</dbReference>
<evidence type="ECO:0000259" key="3">
    <source>
        <dbReference type="Pfam" id="PF05569"/>
    </source>
</evidence>
<gene>
    <name evidence="4" type="ORF">GCM10022393_36660</name>
</gene>
<feature type="compositionally biased region" description="Basic and acidic residues" evidence="1">
    <location>
        <begin position="538"/>
        <end position="562"/>
    </location>
</feature>
<feature type="region of interest" description="Disordered" evidence="1">
    <location>
        <begin position="375"/>
        <end position="429"/>
    </location>
</feature>
<reference evidence="5" key="1">
    <citation type="journal article" date="2019" name="Int. J. Syst. Evol. Microbiol.">
        <title>The Global Catalogue of Microorganisms (GCM) 10K type strain sequencing project: providing services to taxonomists for standard genome sequencing and annotation.</title>
        <authorList>
            <consortium name="The Broad Institute Genomics Platform"/>
            <consortium name="The Broad Institute Genome Sequencing Center for Infectious Disease"/>
            <person name="Wu L."/>
            <person name="Ma J."/>
        </authorList>
    </citation>
    <scope>NUCLEOTIDE SEQUENCE [LARGE SCALE GENOMIC DNA]</scope>
    <source>
        <strain evidence="5">JCM 17106</strain>
    </source>
</reference>
<dbReference type="PANTHER" id="PTHR34978:SF3">
    <property type="entry name" value="SLR0241 PROTEIN"/>
    <property type="match status" value="1"/>
</dbReference>
<proteinExistence type="predicted"/>
<dbReference type="EMBL" id="BAABCW010000021">
    <property type="protein sequence ID" value="GAA3519193.1"/>
    <property type="molecule type" value="Genomic_DNA"/>
</dbReference>
<evidence type="ECO:0000313" key="4">
    <source>
        <dbReference type="EMBL" id="GAA3519193.1"/>
    </source>
</evidence>
<feature type="region of interest" description="Disordered" evidence="1">
    <location>
        <begin position="538"/>
        <end position="585"/>
    </location>
</feature>
<keyword evidence="2" id="KW-0812">Transmembrane</keyword>
<dbReference type="CDD" id="cd07341">
    <property type="entry name" value="M56_BlaR1_MecR1_like"/>
    <property type="match status" value="1"/>
</dbReference>
<feature type="transmembrane region" description="Helical" evidence="2">
    <location>
        <begin position="77"/>
        <end position="95"/>
    </location>
</feature>